<name>A0A1M6R6B2_XYLRU</name>
<dbReference type="EMBL" id="FRBD01000001">
    <property type="protein sequence ID" value="SHK27867.1"/>
    <property type="molecule type" value="Genomic_DNA"/>
</dbReference>
<evidence type="ECO:0000313" key="1">
    <source>
        <dbReference type="EMBL" id="SHK27867.1"/>
    </source>
</evidence>
<dbReference type="AlphaFoldDB" id="A0A1M6R6B2"/>
<evidence type="ECO:0000313" key="2">
    <source>
        <dbReference type="Proteomes" id="UP000184130"/>
    </source>
</evidence>
<gene>
    <name evidence="1" type="ORF">SAMN05216463_10199</name>
</gene>
<accession>A0A1M6R6B2</accession>
<protein>
    <submittedName>
        <fullName evidence="1">Uncharacterized protein</fullName>
    </submittedName>
</protein>
<sequence>MEIPVTTLQAMLTNAATLGAMSAVKRLDPVKDELKASEVRTWLGNDSKMSRKFDAMVRKGMIKGFKKGTSQNSPFYYSKCQIEAAFAAVRCKDLL</sequence>
<organism evidence="1 2">
    <name type="scientific">Xylanibacter ruminicola</name>
    <name type="common">Prevotella ruminicola</name>
    <dbReference type="NCBI Taxonomy" id="839"/>
    <lineage>
        <taxon>Bacteria</taxon>
        <taxon>Pseudomonadati</taxon>
        <taxon>Bacteroidota</taxon>
        <taxon>Bacteroidia</taxon>
        <taxon>Bacteroidales</taxon>
        <taxon>Prevotellaceae</taxon>
        <taxon>Xylanibacter</taxon>
    </lineage>
</organism>
<proteinExistence type="predicted"/>
<reference evidence="1 2" key="1">
    <citation type="submission" date="2016-11" db="EMBL/GenBank/DDBJ databases">
        <authorList>
            <person name="Jaros S."/>
            <person name="Januszkiewicz K."/>
            <person name="Wedrychowicz H."/>
        </authorList>
    </citation>
    <scope>NUCLEOTIDE SEQUENCE [LARGE SCALE GENOMIC DNA]</scope>
    <source>
        <strain evidence="1 2">KHT3</strain>
    </source>
</reference>
<dbReference type="Proteomes" id="UP000184130">
    <property type="component" value="Unassembled WGS sequence"/>
</dbReference>